<organism evidence="3 4">
    <name type="scientific">Nocardia cyriacigeorgica</name>
    <dbReference type="NCBI Taxonomy" id="135487"/>
    <lineage>
        <taxon>Bacteria</taxon>
        <taxon>Bacillati</taxon>
        <taxon>Actinomycetota</taxon>
        <taxon>Actinomycetes</taxon>
        <taxon>Mycobacteriales</taxon>
        <taxon>Nocardiaceae</taxon>
        <taxon>Nocardia</taxon>
    </lineage>
</organism>
<comment type="caution">
    <text evidence="3">The sequence shown here is derived from an EMBL/GenBank/DDBJ whole genome shotgun (WGS) entry which is preliminary data.</text>
</comment>
<evidence type="ECO:0000313" key="3">
    <source>
        <dbReference type="EMBL" id="TLF92457.1"/>
    </source>
</evidence>
<dbReference type="EMBL" id="VBUU01000059">
    <property type="protein sequence ID" value="TLF92457.1"/>
    <property type="molecule type" value="Genomic_DNA"/>
</dbReference>
<keyword evidence="1" id="KW-1133">Transmembrane helix</keyword>
<evidence type="ECO:0000256" key="1">
    <source>
        <dbReference type="SAM" id="Phobius"/>
    </source>
</evidence>
<dbReference type="OrthoDB" id="4571873at2"/>
<dbReference type="AlphaFoldDB" id="A0A5R8P4Q5"/>
<keyword evidence="1" id="KW-0472">Membrane</keyword>
<sequence>MWWAHINDWNTGHTVAFVAAATGIAFVFLLFRALYRIGEPREPTPPVSTPPPGWYVDAAGATRWFDGRQWTDITQLPPKSDT</sequence>
<gene>
    <name evidence="3" type="ORF">FEK35_30575</name>
</gene>
<evidence type="ECO:0000259" key="2">
    <source>
        <dbReference type="Pfam" id="PF10708"/>
    </source>
</evidence>
<feature type="transmembrane region" description="Helical" evidence="1">
    <location>
        <begin position="12"/>
        <end position="31"/>
    </location>
</feature>
<accession>A0A5R8P4Q5</accession>
<name>A0A5R8P4Q5_9NOCA</name>
<reference evidence="3 4" key="1">
    <citation type="submission" date="2019-05" db="EMBL/GenBank/DDBJ databases">
        <title>Genomes sequences of two Nocardia cyriacigeorgica environmental isolates, type strains Nocardia asteroides ATCC 19247 and Nocardia cyriacigeorgica DSM 44484.</title>
        <authorList>
            <person name="Vautrin F."/>
            <person name="Bergeron E."/>
            <person name="Dubost A."/>
            <person name="Abrouk D."/>
            <person name="Rodriguez Nava V."/>
            <person name="Pujic P."/>
        </authorList>
    </citation>
    <scope>NUCLEOTIDE SEQUENCE [LARGE SCALE GENOMIC DNA]</scope>
    <source>
        <strain evidence="3 4">EML 1456</strain>
    </source>
</reference>
<dbReference type="InterPro" id="IPR018929">
    <property type="entry name" value="DUF2510"/>
</dbReference>
<keyword evidence="1" id="KW-0812">Transmembrane</keyword>
<proteinExistence type="predicted"/>
<dbReference type="Proteomes" id="UP000308349">
    <property type="component" value="Unassembled WGS sequence"/>
</dbReference>
<protein>
    <submittedName>
        <fullName evidence="3">DUF2510 domain-containing protein</fullName>
    </submittedName>
</protein>
<dbReference type="Pfam" id="PF10708">
    <property type="entry name" value="DUF2510"/>
    <property type="match status" value="1"/>
</dbReference>
<evidence type="ECO:0000313" key="4">
    <source>
        <dbReference type="Proteomes" id="UP000308349"/>
    </source>
</evidence>
<feature type="domain" description="DUF2510" evidence="2">
    <location>
        <begin position="52"/>
        <end position="79"/>
    </location>
</feature>